<accession>A0A0N5A7N1</accession>
<dbReference type="SUPFAM" id="SSF57501">
    <property type="entry name" value="Cystine-knot cytokines"/>
    <property type="match status" value="1"/>
</dbReference>
<evidence type="ECO:0000313" key="2">
    <source>
        <dbReference type="Proteomes" id="UP000046393"/>
    </source>
</evidence>
<reference evidence="3" key="1">
    <citation type="submission" date="2017-02" db="UniProtKB">
        <authorList>
            <consortium name="WormBaseParasite"/>
        </authorList>
    </citation>
    <scope>IDENTIFICATION</scope>
</reference>
<proteinExistence type="predicted"/>
<keyword evidence="1" id="KW-0732">Signal</keyword>
<dbReference type="PANTHER" id="PTHR33995:SF12">
    <property type="entry name" value="CPW-WPC DOMAIN-CONTAINING PROTEIN"/>
    <property type="match status" value="1"/>
</dbReference>
<keyword evidence="2" id="KW-1185">Reference proteome</keyword>
<dbReference type="WBParaSite" id="SMUV_0000003701-mRNA-1">
    <property type="protein sequence ID" value="SMUV_0000003701-mRNA-1"/>
    <property type="gene ID" value="SMUV_0000003701"/>
</dbReference>
<evidence type="ECO:0000313" key="3">
    <source>
        <dbReference type="WBParaSite" id="SMUV_0000003701-mRNA-1"/>
    </source>
</evidence>
<dbReference type="STRING" id="451379.A0A0N5A7N1"/>
<protein>
    <submittedName>
        <fullName evidence="3">TGF_BETA_2 domain-containing protein</fullName>
    </submittedName>
</protein>
<evidence type="ECO:0000256" key="1">
    <source>
        <dbReference type="SAM" id="SignalP"/>
    </source>
</evidence>
<name>A0A0N5A7N1_9BILA</name>
<feature type="chain" id="PRO_5005892802" evidence="1">
    <location>
        <begin position="26"/>
        <end position="330"/>
    </location>
</feature>
<sequence>MVYSAAVVIFVTVLNSLLLIESVNVIEVNECPEKCYENSRVLNFLENQKGLTIGECPCVKAPGSSDCLSYDSRIQATSIEEALYQFPDLINYANDNKPLVERRPALGASLQRITSAESETNNVDDDYSCESIECKSCKALIVNGFAESAGINISTTEDVDQSYCQNKRNFELNRSKNLQSENRHSSTAENNSSVADQIVNLLHQSSRRRRDSQTDNDPQSLGVVTKIGCDYRKGDEISNGWTGLCNLCWQWRKLPDDYFPRFLNEVSCDDNDDSCLSGFGGCRPIFRSVTVLRNLNQTGTPDWVQQTISMNAACECQVEVGTSLHSLVVK</sequence>
<dbReference type="InterPro" id="IPR029034">
    <property type="entry name" value="Cystine-knot_cytokine"/>
</dbReference>
<organism evidence="2 3">
    <name type="scientific">Syphacia muris</name>
    <dbReference type="NCBI Taxonomy" id="451379"/>
    <lineage>
        <taxon>Eukaryota</taxon>
        <taxon>Metazoa</taxon>
        <taxon>Ecdysozoa</taxon>
        <taxon>Nematoda</taxon>
        <taxon>Chromadorea</taxon>
        <taxon>Rhabditida</taxon>
        <taxon>Spirurina</taxon>
        <taxon>Oxyuridomorpha</taxon>
        <taxon>Oxyuroidea</taxon>
        <taxon>Oxyuridae</taxon>
        <taxon>Syphacia</taxon>
    </lineage>
</organism>
<feature type="signal peptide" evidence="1">
    <location>
        <begin position="1"/>
        <end position="25"/>
    </location>
</feature>
<dbReference type="AlphaFoldDB" id="A0A0N5A7N1"/>
<dbReference type="Gene3D" id="2.10.90.10">
    <property type="entry name" value="Cystine-knot cytokines"/>
    <property type="match status" value="1"/>
</dbReference>
<dbReference type="Proteomes" id="UP000046393">
    <property type="component" value="Unplaced"/>
</dbReference>
<dbReference type="PANTHER" id="PTHR33995">
    <property type="entry name" value="PROTEIN CBG18546"/>
    <property type="match status" value="1"/>
</dbReference>